<feature type="region of interest" description="Disordered" evidence="1">
    <location>
        <begin position="22"/>
        <end position="58"/>
    </location>
</feature>
<dbReference type="RefSeq" id="XP_012203166.1">
    <property type="nucleotide sequence ID" value="XM_012347776.1"/>
</dbReference>
<keyword evidence="3" id="KW-1185">Reference proteome</keyword>
<dbReference type="Proteomes" id="UP000030745">
    <property type="component" value="Unassembled WGS sequence"/>
</dbReference>
<evidence type="ECO:0000313" key="3">
    <source>
        <dbReference type="Proteomes" id="UP000030745"/>
    </source>
</evidence>
<organism evidence="2 3">
    <name type="scientific">Saprolegnia parasitica (strain CBS 223.65)</name>
    <dbReference type="NCBI Taxonomy" id="695850"/>
    <lineage>
        <taxon>Eukaryota</taxon>
        <taxon>Sar</taxon>
        <taxon>Stramenopiles</taxon>
        <taxon>Oomycota</taxon>
        <taxon>Saprolegniomycetes</taxon>
        <taxon>Saprolegniales</taxon>
        <taxon>Saprolegniaceae</taxon>
        <taxon>Saprolegnia</taxon>
    </lineage>
</organism>
<reference evidence="2 3" key="1">
    <citation type="journal article" date="2013" name="PLoS Genet.">
        <title>Distinctive expansion of potential virulence genes in the genome of the oomycete fish pathogen Saprolegnia parasitica.</title>
        <authorList>
            <person name="Jiang R.H."/>
            <person name="de Bruijn I."/>
            <person name="Haas B.J."/>
            <person name="Belmonte R."/>
            <person name="Lobach L."/>
            <person name="Christie J."/>
            <person name="van den Ackerveken G."/>
            <person name="Bottin A."/>
            <person name="Bulone V."/>
            <person name="Diaz-Moreno S.M."/>
            <person name="Dumas B."/>
            <person name="Fan L."/>
            <person name="Gaulin E."/>
            <person name="Govers F."/>
            <person name="Grenville-Briggs L.J."/>
            <person name="Horner N.R."/>
            <person name="Levin J.Z."/>
            <person name="Mammella M."/>
            <person name="Meijer H.J."/>
            <person name="Morris P."/>
            <person name="Nusbaum C."/>
            <person name="Oome S."/>
            <person name="Phillips A.J."/>
            <person name="van Rooyen D."/>
            <person name="Rzeszutek E."/>
            <person name="Saraiva M."/>
            <person name="Secombes C.J."/>
            <person name="Seidl M.F."/>
            <person name="Snel B."/>
            <person name="Stassen J.H."/>
            <person name="Sykes S."/>
            <person name="Tripathy S."/>
            <person name="van den Berg H."/>
            <person name="Vega-Arreguin J.C."/>
            <person name="Wawra S."/>
            <person name="Young S.K."/>
            <person name="Zeng Q."/>
            <person name="Dieguez-Uribeondo J."/>
            <person name="Russ C."/>
            <person name="Tyler B.M."/>
            <person name="van West P."/>
        </authorList>
    </citation>
    <scope>NUCLEOTIDE SEQUENCE [LARGE SCALE GENOMIC DNA]</scope>
    <source>
        <strain evidence="2 3">CBS 223.65</strain>
    </source>
</reference>
<evidence type="ECO:0000256" key="1">
    <source>
        <dbReference type="SAM" id="MobiDB-lite"/>
    </source>
</evidence>
<evidence type="ECO:0000313" key="2">
    <source>
        <dbReference type="EMBL" id="KDO26173.1"/>
    </source>
</evidence>
<dbReference type="GeneID" id="24130750"/>
<dbReference type="VEuPathDB" id="FungiDB:SPRG_08534"/>
<dbReference type="AlphaFoldDB" id="A0A067C6T0"/>
<proteinExistence type="predicted"/>
<sequence>MSLDLEPDSFHYTSKETMHVIAASPKRSAPSTRKPICGKQELPGSAKTTELPRSKLNPQETQRHLLSQLKLLGDAVLDEQDAFRESKIEALCCHGFATLKTQASKHVQHLQSRMGTDVIETNLNAALKLHRDTMDQLTGLQGAVSSHLDTSDTAEDELLQGCFDLKHTVLETLRTKWQDQLRPAQKKSDTCRSMRARQLHNKLQEISTKFNTSDLHAMQAMLGRI</sequence>
<name>A0A067C6T0_SAPPC</name>
<dbReference type="EMBL" id="KK583226">
    <property type="protein sequence ID" value="KDO26173.1"/>
    <property type="molecule type" value="Genomic_DNA"/>
</dbReference>
<dbReference type="KEGG" id="spar:SPRG_08534"/>
<accession>A0A067C6T0</accession>
<gene>
    <name evidence="2" type="ORF">SPRG_08534</name>
</gene>
<protein>
    <submittedName>
        <fullName evidence="2">Uncharacterized protein</fullName>
    </submittedName>
</protein>
<dbReference type="OrthoDB" id="79587at2759"/>